<comment type="caution">
    <text evidence="6">The sequence shown here is derived from an EMBL/GenBank/DDBJ whole genome shotgun (WGS) entry which is preliminary data.</text>
</comment>
<dbReference type="AlphaFoldDB" id="A0A9D9E8M2"/>
<accession>A0A9D9E8M2</accession>
<feature type="non-terminal residue" evidence="6">
    <location>
        <position position="1"/>
    </location>
</feature>
<dbReference type="EC" id="3.2.1.23" evidence="2"/>
<dbReference type="PANTHER" id="PTHR46323">
    <property type="entry name" value="BETA-GALACTOSIDASE"/>
    <property type="match status" value="1"/>
</dbReference>
<evidence type="ECO:0000313" key="6">
    <source>
        <dbReference type="EMBL" id="MBO8441860.1"/>
    </source>
</evidence>
<feature type="domain" description="Beta galactosidase small chain/" evidence="5">
    <location>
        <begin position="1"/>
        <end position="177"/>
    </location>
</feature>
<dbReference type="Proteomes" id="UP000823614">
    <property type="component" value="Unassembled WGS sequence"/>
</dbReference>
<reference evidence="6" key="2">
    <citation type="journal article" date="2021" name="PeerJ">
        <title>Extensive microbial diversity within the chicken gut microbiome revealed by metagenomics and culture.</title>
        <authorList>
            <person name="Gilroy R."/>
            <person name="Ravi A."/>
            <person name="Getino M."/>
            <person name="Pursley I."/>
            <person name="Horton D.L."/>
            <person name="Alikhan N.F."/>
            <person name="Baker D."/>
            <person name="Gharbi K."/>
            <person name="Hall N."/>
            <person name="Watson M."/>
            <person name="Adriaenssens E.M."/>
            <person name="Foster-Nyarko E."/>
            <person name="Jarju S."/>
            <person name="Secka A."/>
            <person name="Antonio M."/>
            <person name="Oren A."/>
            <person name="Chaudhuri R.R."/>
            <person name="La Ragione R."/>
            <person name="Hildebrand F."/>
            <person name="Pallen M.J."/>
        </authorList>
    </citation>
    <scope>NUCLEOTIDE SEQUENCE</scope>
    <source>
        <strain evidence="6">C6-149</strain>
    </source>
</reference>
<evidence type="ECO:0000313" key="7">
    <source>
        <dbReference type="Proteomes" id="UP000823614"/>
    </source>
</evidence>
<dbReference type="InterPro" id="IPR014718">
    <property type="entry name" value="GH-type_carb-bd"/>
</dbReference>
<keyword evidence="4" id="KW-0326">Glycosidase</keyword>
<dbReference type="SMART" id="SM01038">
    <property type="entry name" value="Bgal_small_N"/>
    <property type="match status" value="1"/>
</dbReference>
<dbReference type="GO" id="GO:0030246">
    <property type="term" value="F:carbohydrate binding"/>
    <property type="evidence" value="ECO:0007669"/>
    <property type="project" value="InterPro"/>
</dbReference>
<keyword evidence="3" id="KW-0378">Hydrolase</keyword>
<protein>
    <recommendedName>
        <fullName evidence="2">beta-galactosidase</fullName>
        <ecNumber evidence="2">3.2.1.23</ecNumber>
    </recommendedName>
</protein>
<reference evidence="6" key="1">
    <citation type="submission" date="2020-10" db="EMBL/GenBank/DDBJ databases">
        <authorList>
            <person name="Gilroy R."/>
        </authorList>
    </citation>
    <scope>NUCLEOTIDE SEQUENCE</scope>
    <source>
        <strain evidence="6">C6-149</strain>
    </source>
</reference>
<dbReference type="GO" id="GO:0004565">
    <property type="term" value="F:beta-galactosidase activity"/>
    <property type="evidence" value="ECO:0007669"/>
    <property type="project" value="UniProtKB-EC"/>
</dbReference>
<sequence length="182" mass="20273">IQYRVTADGAVHVTATYHGVPGLPSIPAYGMDLKMHARYHNYRFYGLGPDENYVDRDNGVKLGIYSGTARQNLAPYLVPQETGNHRGTRWLEVTDDQGIGLRITNEGTALESAVLPYSEYELENALHQEELGTPHFTWVRLLAAQMGVGGDDSWGAPVHDKFLLPADKEYVVKFSLRGIENI</sequence>
<dbReference type="GO" id="GO:0005990">
    <property type="term" value="P:lactose catabolic process"/>
    <property type="evidence" value="ECO:0007669"/>
    <property type="project" value="TreeGrafter"/>
</dbReference>
<proteinExistence type="predicted"/>
<evidence type="ECO:0000256" key="2">
    <source>
        <dbReference type="ARBA" id="ARBA00012756"/>
    </source>
</evidence>
<evidence type="ECO:0000256" key="1">
    <source>
        <dbReference type="ARBA" id="ARBA00001412"/>
    </source>
</evidence>
<evidence type="ECO:0000256" key="3">
    <source>
        <dbReference type="ARBA" id="ARBA00022801"/>
    </source>
</evidence>
<dbReference type="GO" id="GO:0009341">
    <property type="term" value="C:beta-galactosidase complex"/>
    <property type="evidence" value="ECO:0007669"/>
    <property type="project" value="InterPro"/>
</dbReference>
<name>A0A9D9E8M2_9LACO</name>
<dbReference type="InterPro" id="IPR050347">
    <property type="entry name" value="Bact_Beta-galactosidase"/>
</dbReference>
<gene>
    <name evidence="6" type="ORF">IAA89_05470</name>
</gene>
<dbReference type="Gene3D" id="2.70.98.10">
    <property type="match status" value="1"/>
</dbReference>
<dbReference type="SUPFAM" id="SSF74650">
    <property type="entry name" value="Galactose mutarotase-like"/>
    <property type="match status" value="1"/>
</dbReference>
<dbReference type="PANTHER" id="PTHR46323:SF2">
    <property type="entry name" value="BETA-GALACTOSIDASE"/>
    <property type="match status" value="1"/>
</dbReference>
<comment type="catalytic activity">
    <reaction evidence="1">
        <text>Hydrolysis of terminal non-reducing beta-D-galactose residues in beta-D-galactosides.</text>
        <dbReference type="EC" id="3.2.1.23"/>
    </reaction>
</comment>
<evidence type="ECO:0000259" key="5">
    <source>
        <dbReference type="SMART" id="SM01038"/>
    </source>
</evidence>
<dbReference type="EMBL" id="JADIMP010000088">
    <property type="protein sequence ID" value="MBO8441860.1"/>
    <property type="molecule type" value="Genomic_DNA"/>
</dbReference>
<dbReference type="InterPro" id="IPR004199">
    <property type="entry name" value="B-gal_small/dom_5"/>
</dbReference>
<organism evidence="6 7">
    <name type="scientific">Candidatus Gallilactobacillus intestinavium</name>
    <dbReference type="NCBI Taxonomy" id="2840838"/>
    <lineage>
        <taxon>Bacteria</taxon>
        <taxon>Bacillati</taxon>
        <taxon>Bacillota</taxon>
        <taxon>Bacilli</taxon>
        <taxon>Lactobacillales</taxon>
        <taxon>Lactobacillaceae</taxon>
        <taxon>Lactobacillaceae incertae sedis</taxon>
        <taxon>Candidatus Gallilactobacillus</taxon>
    </lineage>
</organism>
<evidence type="ECO:0000256" key="4">
    <source>
        <dbReference type="ARBA" id="ARBA00023295"/>
    </source>
</evidence>
<dbReference type="InterPro" id="IPR011013">
    <property type="entry name" value="Gal_mutarotase_sf_dom"/>
</dbReference>
<dbReference type="Pfam" id="PF02929">
    <property type="entry name" value="Bgal_small_N"/>
    <property type="match status" value="1"/>
</dbReference>